<dbReference type="Pfam" id="PF00083">
    <property type="entry name" value="Sugar_tr"/>
    <property type="match status" value="2"/>
</dbReference>
<dbReference type="GO" id="GO:0016020">
    <property type="term" value="C:membrane"/>
    <property type="evidence" value="ECO:0007669"/>
    <property type="project" value="UniProtKB-SubCell"/>
</dbReference>
<comment type="similarity">
    <text evidence="2 7">Belongs to the major facilitator superfamily. Sugar transporter (TC 2.A.1.1) family.</text>
</comment>
<dbReference type="SUPFAM" id="SSF103473">
    <property type="entry name" value="MFS general substrate transporter"/>
    <property type="match status" value="1"/>
</dbReference>
<dbReference type="NCBIfam" id="TIGR00879">
    <property type="entry name" value="SP"/>
    <property type="match status" value="1"/>
</dbReference>
<dbReference type="Gene3D" id="1.20.1250.20">
    <property type="entry name" value="MFS general substrate transporter like domains"/>
    <property type="match status" value="2"/>
</dbReference>
<dbReference type="PANTHER" id="PTHR48020:SF12">
    <property type="entry name" value="PROTON MYO-INOSITOL COTRANSPORTER"/>
    <property type="match status" value="1"/>
</dbReference>
<sequence length="570" mass="62544">MSKQNLNLDISYQPLVEEEESEQSSNASSPKQTSPRDIELSDQTSKDKDTAGVTLYVYFIAIVVAIGGFLFGYDTGVISSAMLLLEQEFTMTALQKGIIVGAVTLGAVFGGAVAGYLSDLVGRWATSMFAALTFLGGAIVLSVAYTYSLLVVGRLIIGVGVGLASMVVPIYISEISPREYRGRLVTLNVLFITGGQVIAYLIGIAFVEFGGWRLMFGVSGLPPLIQLFFMPIIPESPRFLIKKGKDEEAKSVLKKIYPESSQGFIDKEIGIIHESIAEDETGSYKQLFHYPNLRPLIIACGLQAIQQVSGFDTAMYYGGTIMKMAGFVNIKDAIIFSLVVSLTNFLMTGVALYIIDGVGRRKILIYTVFATILGLFLLGLGFYFTTGFTPKQLNCIDYGNKCGACLLDDRCGFSKRDGGTCLPRNTKSTAASIGKVNFFSPINENKQENDDDGFYKNCPSLKPIYTWFTLVSLVIYVMAYALGLGHAPWLIQSEIFPLNVRGRATGIGTATNWLFNLVISVSFLPLTELITTTGTFWLYAIFMIFSWVFIYFMVPETSGISLEEIKGLFY</sequence>
<dbReference type="InterPro" id="IPR005829">
    <property type="entry name" value="Sugar_transporter_CS"/>
</dbReference>
<accession>A0A2Z6QG36</accession>
<feature type="domain" description="Major facilitator superfamily (MFS) profile" evidence="10">
    <location>
        <begin position="60"/>
        <end position="558"/>
    </location>
</feature>
<dbReference type="InterPro" id="IPR005828">
    <property type="entry name" value="MFS_sugar_transport-like"/>
</dbReference>
<feature type="transmembrane region" description="Helical" evidence="9">
    <location>
        <begin position="151"/>
        <end position="172"/>
    </location>
</feature>
<feature type="transmembrane region" description="Helical" evidence="9">
    <location>
        <begin position="212"/>
        <end position="233"/>
    </location>
</feature>
<keyword evidence="6 9" id="KW-0472">Membrane</keyword>
<feature type="transmembrane region" description="Helical" evidence="9">
    <location>
        <begin position="504"/>
        <end position="524"/>
    </location>
</feature>
<dbReference type="GO" id="GO:0015791">
    <property type="term" value="P:polyol transmembrane transport"/>
    <property type="evidence" value="ECO:0007669"/>
    <property type="project" value="UniProtKB-ARBA"/>
</dbReference>
<dbReference type="InterPro" id="IPR020846">
    <property type="entry name" value="MFS_dom"/>
</dbReference>
<evidence type="ECO:0000256" key="8">
    <source>
        <dbReference type="SAM" id="MobiDB-lite"/>
    </source>
</evidence>
<keyword evidence="3 7" id="KW-0813">Transport</keyword>
<gene>
    <name evidence="11" type="ORF">RclHR1_01580021</name>
</gene>
<evidence type="ECO:0000256" key="7">
    <source>
        <dbReference type="RuleBase" id="RU003346"/>
    </source>
</evidence>
<dbReference type="EMBL" id="BEXD01000646">
    <property type="protein sequence ID" value="GBB89120.1"/>
    <property type="molecule type" value="Genomic_DNA"/>
</dbReference>
<protein>
    <recommendedName>
        <fullName evidence="10">Major facilitator superfamily (MFS) profile domain-containing protein</fullName>
    </recommendedName>
</protein>
<dbReference type="PRINTS" id="PR00171">
    <property type="entry name" value="SUGRTRNSPORT"/>
</dbReference>
<feature type="transmembrane region" description="Helical" evidence="9">
    <location>
        <begin position="184"/>
        <end position="206"/>
    </location>
</feature>
<dbReference type="PANTHER" id="PTHR48020">
    <property type="entry name" value="PROTON MYO-INOSITOL COTRANSPORTER"/>
    <property type="match status" value="1"/>
</dbReference>
<feature type="compositionally biased region" description="Basic and acidic residues" evidence="8">
    <location>
        <begin position="34"/>
        <end position="45"/>
    </location>
</feature>
<feature type="transmembrane region" description="Helical" evidence="9">
    <location>
        <begin position="363"/>
        <end position="384"/>
    </location>
</feature>
<evidence type="ECO:0000256" key="9">
    <source>
        <dbReference type="SAM" id="Phobius"/>
    </source>
</evidence>
<evidence type="ECO:0000313" key="12">
    <source>
        <dbReference type="Proteomes" id="UP000247702"/>
    </source>
</evidence>
<comment type="caution">
    <text evidence="11">The sequence shown here is derived from an EMBL/GenBank/DDBJ whole genome shotgun (WGS) entry which is preliminary data.</text>
</comment>
<dbReference type="InterPro" id="IPR003663">
    <property type="entry name" value="Sugar/inositol_transpt"/>
</dbReference>
<reference evidence="11 12" key="1">
    <citation type="submission" date="2017-11" db="EMBL/GenBank/DDBJ databases">
        <title>The genome of Rhizophagus clarus HR1 reveals common genetic basis of auxotrophy among arbuscular mycorrhizal fungi.</title>
        <authorList>
            <person name="Kobayashi Y."/>
        </authorList>
    </citation>
    <scope>NUCLEOTIDE SEQUENCE [LARGE SCALE GENOMIC DNA]</scope>
    <source>
        <strain evidence="11 12">HR1</strain>
    </source>
</reference>
<dbReference type="STRING" id="94130.A0A2Z6QG36"/>
<evidence type="ECO:0000259" key="10">
    <source>
        <dbReference type="PROSITE" id="PS50850"/>
    </source>
</evidence>
<keyword evidence="12" id="KW-1185">Reference proteome</keyword>
<comment type="subcellular location">
    <subcellularLocation>
        <location evidence="1">Membrane</location>
        <topology evidence="1">Multi-pass membrane protein</topology>
    </subcellularLocation>
</comment>
<evidence type="ECO:0000256" key="1">
    <source>
        <dbReference type="ARBA" id="ARBA00004141"/>
    </source>
</evidence>
<evidence type="ECO:0000256" key="2">
    <source>
        <dbReference type="ARBA" id="ARBA00010992"/>
    </source>
</evidence>
<dbReference type="InterPro" id="IPR050814">
    <property type="entry name" value="Myo-inositol_Transporter"/>
</dbReference>
<name>A0A2Z6QG36_9GLOM</name>
<dbReference type="PROSITE" id="PS00217">
    <property type="entry name" value="SUGAR_TRANSPORT_2"/>
    <property type="match status" value="1"/>
</dbReference>
<feature type="transmembrane region" description="Helical" evidence="9">
    <location>
        <begin position="93"/>
        <end position="117"/>
    </location>
</feature>
<feature type="transmembrane region" description="Helical" evidence="9">
    <location>
        <begin position="464"/>
        <end position="483"/>
    </location>
</feature>
<dbReference type="PROSITE" id="PS50850">
    <property type="entry name" value="MFS"/>
    <property type="match status" value="1"/>
</dbReference>
<feature type="transmembrane region" description="Helical" evidence="9">
    <location>
        <begin position="333"/>
        <end position="356"/>
    </location>
</feature>
<evidence type="ECO:0000256" key="6">
    <source>
        <dbReference type="ARBA" id="ARBA00023136"/>
    </source>
</evidence>
<proteinExistence type="inferred from homology"/>
<feature type="transmembrane region" description="Helical" evidence="9">
    <location>
        <begin position="536"/>
        <end position="554"/>
    </location>
</feature>
<dbReference type="AlphaFoldDB" id="A0A2Z6QG36"/>
<dbReference type="InterPro" id="IPR036259">
    <property type="entry name" value="MFS_trans_sf"/>
</dbReference>
<keyword evidence="4 9" id="KW-0812">Transmembrane</keyword>
<feature type="region of interest" description="Disordered" evidence="8">
    <location>
        <begin position="16"/>
        <end position="45"/>
    </location>
</feature>
<evidence type="ECO:0000313" key="11">
    <source>
        <dbReference type="EMBL" id="GBB89120.1"/>
    </source>
</evidence>
<organism evidence="11 12">
    <name type="scientific">Rhizophagus clarus</name>
    <dbReference type="NCBI Taxonomy" id="94130"/>
    <lineage>
        <taxon>Eukaryota</taxon>
        <taxon>Fungi</taxon>
        <taxon>Fungi incertae sedis</taxon>
        <taxon>Mucoromycota</taxon>
        <taxon>Glomeromycotina</taxon>
        <taxon>Glomeromycetes</taxon>
        <taxon>Glomerales</taxon>
        <taxon>Glomeraceae</taxon>
        <taxon>Rhizophagus</taxon>
    </lineage>
</organism>
<dbReference type="GO" id="GO:0022857">
    <property type="term" value="F:transmembrane transporter activity"/>
    <property type="evidence" value="ECO:0007669"/>
    <property type="project" value="InterPro"/>
</dbReference>
<dbReference type="GO" id="GO:0015798">
    <property type="term" value="P:myo-inositol transport"/>
    <property type="evidence" value="ECO:0007669"/>
    <property type="project" value="UniProtKB-ARBA"/>
</dbReference>
<keyword evidence="5 9" id="KW-1133">Transmembrane helix</keyword>
<evidence type="ECO:0000256" key="5">
    <source>
        <dbReference type="ARBA" id="ARBA00022989"/>
    </source>
</evidence>
<dbReference type="PROSITE" id="PS00216">
    <property type="entry name" value="SUGAR_TRANSPORT_1"/>
    <property type="match status" value="1"/>
</dbReference>
<feature type="transmembrane region" description="Helical" evidence="9">
    <location>
        <begin position="55"/>
        <end position="73"/>
    </location>
</feature>
<evidence type="ECO:0000256" key="4">
    <source>
        <dbReference type="ARBA" id="ARBA00022692"/>
    </source>
</evidence>
<dbReference type="Proteomes" id="UP000247702">
    <property type="component" value="Unassembled WGS sequence"/>
</dbReference>
<evidence type="ECO:0000256" key="3">
    <source>
        <dbReference type="ARBA" id="ARBA00022448"/>
    </source>
</evidence>
<feature type="transmembrane region" description="Helical" evidence="9">
    <location>
        <begin position="124"/>
        <end position="145"/>
    </location>
</feature>